<dbReference type="PANTHER" id="PTHR43656:SF2">
    <property type="entry name" value="BINDING OXIDOREDUCTASE, PUTATIVE (AFU_ORTHOLOGUE AFUA_2G08260)-RELATED"/>
    <property type="match status" value="1"/>
</dbReference>
<dbReference type="Proteomes" id="UP001221686">
    <property type="component" value="Unassembled WGS sequence"/>
</dbReference>
<dbReference type="InterPro" id="IPR013785">
    <property type="entry name" value="Aldolase_TIM"/>
</dbReference>
<keyword evidence="2" id="KW-0560">Oxidoreductase</keyword>
<dbReference type="SUPFAM" id="SSF51395">
    <property type="entry name" value="FMN-linked oxidoreductases"/>
    <property type="match status" value="1"/>
</dbReference>
<keyword evidence="5" id="KW-1185">Reference proteome</keyword>
<dbReference type="Gene3D" id="3.20.20.70">
    <property type="entry name" value="Aldolase class I"/>
    <property type="match status" value="1"/>
</dbReference>
<reference evidence="4 5" key="1">
    <citation type="submission" date="2022-11" db="EMBL/GenBank/DDBJ databases">
        <title>Minimal conservation of predation-associated metabolite biosynthetic gene clusters underscores biosynthetic potential of Myxococcota including descriptions for ten novel species: Archangium lansinium sp. nov., Myxococcus landrumus sp. nov., Nannocystis bai.</title>
        <authorList>
            <person name="Ahearne A."/>
            <person name="Stevens C."/>
            <person name="Dowd S."/>
        </authorList>
    </citation>
    <scope>NUCLEOTIDE SEQUENCE [LARGE SCALE GENOMIC DNA]</scope>
    <source>
        <strain evidence="4 5">BB15-2</strain>
    </source>
</reference>
<dbReference type="InterPro" id="IPR001155">
    <property type="entry name" value="OxRdtase_FMN_N"/>
</dbReference>
<dbReference type="RefSeq" id="WP_272084072.1">
    <property type="nucleotide sequence ID" value="NZ_JAQNDL010000001.1"/>
</dbReference>
<sequence length="400" mass="43271">MTSPFDPYRLAGLPLRNRVIKAATFEGMSPGGAVTPALVRHHRDIAAGGAAMTTVAYCAVSPDGRTFRDQLHMRQEIVADLRGLTDAVHREGAAASLQLGHCGFFSNNHDLIRRRPFGPSRALNLLGALGGLPFADAMTPDDIEEVTRQFVTAAGLAREAGFDAVELHLGHGYLLSQFLSPATNRRTDAFGGSSAARARFPLAVVERVRAALPPGFPVLAKVNLRDGFPGGLELTDCIELARWLAARGCDALVLSGGFVSRDAFYLFRGERPLRAMIAAERSLPQKVALALFGPLVIRAHPFEPMYFLPLAREVRRAVDLPLVLLGGLTALDHLRTARREGFELMAMARALVHDPGLVARYQAGEATISGCVPCNQCVAEMDRPGGVRCPRRVDDRQIRA</sequence>
<evidence type="ECO:0000313" key="5">
    <source>
        <dbReference type="Proteomes" id="UP001221686"/>
    </source>
</evidence>
<keyword evidence="1" id="KW-0285">Flavoprotein</keyword>
<evidence type="ECO:0000313" key="4">
    <source>
        <dbReference type="EMBL" id="MDC0715647.1"/>
    </source>
</evidence>
<evidence type="ECO:0000259" key="3">
    <source>
        <dbReference type="Pfam" id="PF00724"/>
    </source>
</evidence>
<accession>A0ABT5DPQ8</accession>
<name>A0ABT5DPQ8_9BACT</name>
<comment type="caution">
    <text evidence="4">The sequence shown here is derived from an EMBL/GenBank/DDBJ whole genome shotgun (WGS) entry which is preliminary data.</text>
</comment>
<organism evidence="4 5">
    <name type="scientific">Nannocystis bainbridge</name>
    <dbReference type="NCBI Taxonomy" id="2995303"/>
    <lineage>
        <taxon>Bacteria</taxon>
        <taxon>Pseudomonadati</taxon>
        <taxon>Myxococcota</taxon>
        <taxon>Polyangia</taxon>
        <taxon>Nannocystales</taxon>
        <taxon>Nannocystaceae</taxon>
        <taxon>Nannocystis</taxon>
    </lineage>
</organism>
<dbReference type="InterPro" id="IPR051799">
    <property type="entry name" value="NADH_flavin_oxidoreductase"/>
</dbReference>
<gene>
    <name evidence="4" type="ORF">POL25_02015</name>
</gene>
<dbReference type="PANTHER" id="PTHR43656">
    <property type="entry name" value="BINDING OXIDOREDUCTASE, PUTATIVE (AFU_ORTHOLOGUE AFUA_2G08260)-RELATED"/>
    <property type="match status" value="1"/>
</dbReference>
<dbReference type="EMBL" id="JAQNDL010000001">
    <property type="protein sequence ID" value="MDC0715647.1"/>
    <property type="molecule type" value="Genomic_DNA"/>
</dbReference>
<dbReference type="Pfam" id="PF00724">
    <property type="entry name" value="Oxidored_FMN"/>
    <property type="match status" value="1"/>
</dbReference>
<dbReference type="CDD" id="cd02803">
    <property type="entry name" value="OYE_like_FMN_family"/>
    <property type="match status" value="1"/>
</dbReference>
<feature type="domain" description="NADH:flavin oxidoreductase/NADH oxidase N-terminal" evidence="3">
    <location>
        <begin position="5"/>
        <end position="252"/>
    </location>
</feature>
<proteinExistence type="predicted"/>
<evidence type="ECO:0000256" key="1">
    <source>
        <dbReference type="ARBA" id="ARBA00022630"/>
    </source>
</evidence>
<evidence type="ECO:0000256" key="2">
    <source>
        <dbReference type="ARBA" id="ARBA00023002"/>
    </source>
</evidence>
<protein>
    <submittedName>
        <fullName evidence="4">NADH:flavin oxidoreductase</fullName>
    </submittedName>
</protein>